<dbReference type="InterPro" id="IPR017850">
    <property type="entry name" value="Alkaline_phosphatase_core_sf"/>
</dbReference>
<dbReference type="OrthoDB" id="103349at2759"/>
<dbReference type="PANTHER" id="PTHR43108">
    <property type="entry name" value="N-ACETYLGLUCOSAMINE-6-SULFATASE FAMILY MEMBER"/>
    <property type="match status" value="1"/>
</dbReference>
<dbReference type="Gene3D" id="3.40.720.10">
    <property type="entry name" value="Alkaline Phosphatase, subunit A"/>
    <property type="match status" value="1"/>
</dbReference>
<evidence type="ECO:0000256" key="1">
    <source>
        <dbReference type="ARBA" id="ARBA00008779"/>
    </source>
</evidence>
<dbReference type="GO" id="GO:0005539">
    <property type="term" value="F:glycosaminoglycan binding"/>
    <property type="evidence" value="ECO:0007669"/>
    <property type="project" value="TreeGrafter"/>
</dbReference>
<proteinExistence type="inferred from homology"/>
<protein>
    <recommendedName>
        <fullName evidence="3">Sulfatase N-terminal domain-containing protein</fullName>
    </recommendedName>
</protein>
<feature type="chain" id="PRO_5035273138" description="Sulfatase N-terminal domain-containing protein" evidence="2">
    <location>
        <begin position="19"/>
        <end position="560"/>
    </location>
</feature>
<keyword evidence="2" id="KW-0732">Signal</keyword>
<evidence type="ECO:0000313" key="5">
    <source>
        <dbReference type="Proteomes" id="UP000751190"/>
    </source>
</evidence>
<feature type="signal peptide" evidence="2">
    <location>
        <begin position="1"/>
        <end position="18"/>
    </location>
</feature>
<dbReference type="Pfam" id="PF00884">
    <property type="entry name" value="Sulfatase"/>
    <property type="match status" value="1"/>
</dbReference>
<dbReference type="EMBL" id="JAGTXO010000036">
    <property type="protein sequence ID" value="KAG8459918.1"/>
    <property type="molecule type" value="Genomic_DNA"/>
</dbReference>
<accession>A0A8J5X5K2</accession>
<dbReference type="GO" id="GO:0008449">
    <property type="term" value="F:N-acetylglucosamine-6-sulfatase activity"/>
    <property type="evidence" value="ECO:0007669"/>
    <property type="project" value="TreeGrafter"/>
</dbReference>
<gene>
    <name evidence="4" type="ORF">KFE25_010967</name>
</gene>
<comment type="similarity">
    <text evidence="1">Belongs to the sulfatase family.</text>
</comment>
<comment type="caution">
    <text evidence="4">The sequence shown here is derived from an EMBL/GenBank/DDBJ whole genome shotgun (WGS) entry which is preliminary data.</text>
</comment>
<dbReference type="AlphaFoldDB" id="A0A8J5X5K2"/>
<sequence>MCVVSPLFASLFIPLVAREPVPSPRPHIVLLLADDLESDYKQDRLSLMPHLRTRVAERGASFVNHVAPTPQCGPSRAALLQGRWPHNTGYRTHRDRASYKSYARVENDTLGTWLTRAGYYTAYLGKVVNGFERRPPSGWRHFGGFISPYVYYATTQYNITAGAGQTGPRTLVHTGVHQADVLAAQTVAHMRAAVAEGSPFFVHLSPAMPHSGPCYPRSSPNYTRDDPGEEYTLACPPGRPPDDARTPGICPFITSPCPSLRRRRDVNSSTRNPRVPSWNELTLGLLSPPERRILAQCRPMGGWVASRQDIAYRNRTASAVDLDDLLGAVLDGAEALGIAHNLWLFFTSDNGYHLGEQRREYGKGTPYLVDTLVPLYVRGPGVPAGVLRTHATTHIDLAATIVDLARAHPFRSGSPPLDGKSMVGALGARPESARAWRKYQFSESAAQWRSGVGGGWWKLRFPFRNNGSEVHWWCAGPGFGPFAVGTPGAFFLGEDPWEQSNRAGSTPRATVEGNLLVETALPLAAGLAACKGSACNRAPRVAPDPTQPLPCYLRTSFTFP</sequence>
<name>A0A8J5X5K2_DIALT</name>
<dbReference type="OMA" id="RMPHNTN"/>
<evidence type="ECO:0000313" key="4">
    <source>
        <dbReference type="EMBL" id="KAG8459918.1"/>
    </source>
</evidence>
<dbReference type="SUPFAM" id="SSF53649">
    <property type="entry name" value="Alkaline phosphatase-like"/>
    <property type="match status" value="1"/>
</dbReference>
<dbReference type="Proteomes" id="UP000751190">
    <property type="component" value="Unassembled WGS sequence"/>
</dbReference>
<reference evidence="4" key="1">
    <citation type="submission" date="2021-05" db="EMBL/GenBank/DDBJ databases">
        <title>The genome of the haptophyte Pavlova lutheri (Diacronema luteri, Pavlovales) - a model for lipid biosynthesis in eukaryotic algae.</title>
        <authorList>
            <person name="Hulatt C.J."/>
            <person name="Posewitz M.C."/>
        </authorList>
    </citation>
    <scope>NUCLEOTIDE SEQUENCE</scope>
    <source>
        <strain evidence="4">NIVA-4/92</strain>
    </source>
</reference>
<keyword evidence="5" id="KW-1185">Reference proteome</keyword>
<evidence type="ECO:0000259" key="3">
    <source>
        <dbReference type="Pfam" id="PF00884"/>
    </source>
</evidence>
<organism evidence="4 5">
    <name type="scientific">Diacronema lutheri</name>
    <name type="common">Unicellular marine alga</name>
    <name type="synonym">Monochrysis lutheri</name>
    <dbReference type="NCBI Taxonomy" id="2081491"/>
    <lineage>
        <taxon>Eukaryota</taxon>
        <taxon>Haptista</taxon>
        <taxon>Haptophyta</taxon>
        <taxon>Pavlovophyceae</taxon>
        <taxon>Pavlovales</taxon>
        <taxon>Pavlovaceae</taxon>
        <taxon>Diacronema</taxon>
    </lineage>
</organism>
<feature type="domain" description="Sulfatase N-terminal" evidence="3">
    <location>
        <begin position="26"/>
        <end position="405"/>
    </location>
</feature>
<dbReference type="PANTHER" id="PTHR43108:SF8">
    <property type="entry name" value="SD21168P"/>
    <property type="match status" value="1"/>
</dbReference>
<dbReference type="InterPro" id="IPR000917">
    <property type="entry name" value="Sulfatase_N"/>
</dbReference>
<evidence type="ECO:0000256" key="2">
    <source>
        <dbReference type="SAM" id="SignalP"/>
    </source>
</evidence>